<evidence type="ECO:0000313" key="2">
    <source>
        <dbReference type="EMBL" id="RVU36338.1"/>
    </source>
</evidence>
<keyword evidence="3" id="KW-1185">Reference proteome</keyword>
<reference evidence="3" key="1">
    <citation type="submission" date="2019-01" db="EMBL/GenBank/DDBJ databases">
        <title>Gri0909 isolated from a small marine red alga.</title>
        <authorList>
            <person name="Kim J."/>
            <person name="Jeong S.E."/>
            <person name="Jeon C.O."/>
        </authorList>
    </citation>
    <scope>NUCLEOTIDE SEQUENCE [LARGE SCALE GENOMIC DNA]</scope>
    <source>
        <strain evidence="3">Gri0909</strain>
    </source>
</reference>
<dbReference type="InterPro" id="IPR010349">
    <property type="entry name" value="Asparaginase_II"/>
</dbReference>
<sequence length="361" mass="37725">MSQNERPSEGAGNDPVSLTSTDRAGSANPIGVEVTRGPVVESRHRGSVAIVDVAGKVKVAWGDIAQPVYPRSAIKALQAIPAVESGMADAVGLSKSELALLCSSHGGEPRHTETAAAILKRVGMSEADLECGTHWPTHEESAHALAASGGVANQLHNNCSGKHAGMLALAKEMGVPTKGYSKVTHPIQQRILGVLEFMAGIDMSGLPMGIDGCSIPTWAIPLENLAYAFARFGAGEDMPDARRKACDRIMEAVFSDPFMIAGTGRYCSEMTEFLGGRVFLKTGAEGVFCAAVPSMGIGIALKCDDGASRGAEMLLTAVLDKIGVFEPGEADAAAGFLAKPVVNRNNLRVGEIRPAQDILSF</sequence>
<dbReference type="EMBL" id="SADE01000002">
    <property type="protein sequence ID" value="RVU36338.1"/>
    <property type="molecule type" value="Genomic_DNA"/>
</dbReference>
<dbReference type="Pfam" id="PF06089">
    <property type="entry name" value="Asparaginase_II"/>
    <property type="match status" value="1"/>
</dbReference>
<dbReference type="AlphaFoldDB" id="A0A437QP76"/>
<dbReference type="OrthoDB" id="9780674at2"/>
<protein>
    <submittedName>
        <fullName evidence="2">Asparaginase</fullName>
    </submittedName>
</protein>
<dbReference type="RefSeq" id="WP_127765814.1">
    <property type="nucleotide sequence ID" value="NZ_SADE01000002.1"/>
</dbReference>
<feature type="region of interest" description="Disordered" evidence="1">
    <location>
        <begin position="1"/>
        <end position="32"/>
    </location>
</feature>
<evidence type="ECO:0000313" key="3">
    <source>
        <dbReference type="Proteomes" id="UP000287447"/>
    </source>
</evidence>
<gene>
    <name evidence="2" type="ORF">EOI86_14095</name>
</gene>
<dbReference type="PANTHER" id="PTHR42110:SF1">
    <property type="entry name" value="L-ASPARAGINASE, PUTATIVE (AFU_ORTHOLOGUE AFUA_3G11890)-RELATED"/>
    <property type="match status" value="1"/>
</dbReference>
<accession>A0A437QP76</accession>
<proteinExistence type="predicted"/>
<organism evidence="2 3">
    <name type="scientific">Hwanghaeella grinnelliae</name>
    <dbReference type="NCBI Taxonomy" id="2500179"/>
    <lineage>
        <taxon>Bacteria</taxon>
        <taxon>Pseudomonadati</taxon>
        <taxon>Pseudomonadota</taxon>
        <taxon>Alphaproteobacteria</taxon>
        <taxon>Rhodospirillales</taxon>
        <taxon>Rhodospirillaceae</taxon>
        <taxon>Hwanghaeella</taxon>
    </lineage>
</organism>
<dbReference type="Proteomes" id="UP000287447">
    <property type="component" value="Unassembled WGS sequence"/>
</dbReference>
<evidence type="ECO:0000256" key="1">
    <source>
        <dbReference type="SAM" id="MobiDB-lite"/>
    </source>
</evidence>
<name>A0A437QP76_9PROT</name>
<comment type="caution">
    <text evidence="2">The sequence shown here is derived from an EMBL/GenBank/DDBJ whole genome shotgun (WGS) entry which is preliminary data.</text>
</comment>
<dbReference type="PANTHER" id="PTHR42110">
    <property type="entry name" value="L-ASPARAGINASE, PUTATIVE (AFU_ORTHOLOGUE AFUA_3G11890)-RELATED"/>
    <property type="match status" value="1"/>
</dbReference>